<evidence type="ECO:0000256" key="1">
    <source>
        <dbReference type="SAM" id="Phobius"/>
    </source>
</evidence>
<reference evidence="3 4" key="1">
    <citation type="submission" date="2019-12" db="EMBL/GenBank/DDBJ databases">
        <authorList>
            <person name="Kim Y.S."/>
        </authorList>
    </citation>
    <scope>NUCLEOTIDE SEQUENCE [LARGE SCALE GENOMIC DNA]</scope>
    <source>
        <strain evidence="3 4">GA093</strain>
    </source>
</reference>
<evidence type="ECO:0000256" key="2">
    <source>
        <dbReference type="SAM" id="SignalP"/>
    </source>
</evidence>
<feature type="chain" id="PRO_5026068502" description="Lipoprotein" evidence="2">
    <location>
        <begin position="25"/>
        <end position="161"/>
    </location>
</feature>
<evidence type="ECO:0000313" key="4">
    <source>
        <dbReference type="Proteomes" id="UP000471501"/>
    </source>
</evidence>
<keyword evidence="4" id="KW-1185">Reference proteome</keyword>
<dbReference type="Proteomes" id="UP000471501">
    <property type="component" value="Unassembled WGS sequence"/>
</dbReference>
<sequence>MYKKTLLLLVFMFSCLLISCRTTRQETHKTDNQTQITSEKVVVFKDTTLYAPRAETEIKIPLESIKNQPETNSTPIVYEQKNGQAKVKFKIVHDTISITASCDSLAIVAKIKREFRKESSKQTQNSSTQSKEKTGYSLFHIVLAFLLGFATCYVIKFFKIV</sequence>
<protein>
    <recommendedName>
        <fullName evidence="5">Lipoprotein</fullName>
    </recommendedName>
</protein>
<organism evidence="3 4">
    <name type="scientific">Flavobacterium hydrocarbonoxydans</name>
    <dbReference type="NCBI Taxonomy" id="2683249"/>
    <lineage>
        <taxon>Bacteria</taxon>
        <taxon>Pseudomonadati</taxon>
        <taxon>Bacteroidota</taxon>
        <taxon>Flavobacteriia</taxon>
        <taxon>Flavobacteriales</taxon>
        <taxon>Flavobacteriaceae</taxon>
        <taxon>Flavobacterium</taxon>
    </lineage>
</organism>
<keyword evidence="1" id="KW-1133">Transmembrane helix</keyword>
<gene>
    <name evidence="3" type="ORF">GON26_20505</name>
</gene>
<dbReference type="RefSeq" id="WP_160376637.1">
    <property type="nucleotide sequence ID" value="NZ_WSTB01000018.1"/>
</dbReference>
<feature type="transmembrane region" description="Helical" evidence="1">
    <location>
        <begin position="135"/>
        <end position="155"/>
    </location>
</feature>
<accession>A0A6I4NR95</accession>
<dbReference type="AlphaFoldDB" id="A0A6I4NR95"/>
<keyword evidence="2" id="KW-0732">Signal</keyword>
<comment type="caution">
    <text evidence="3">The sequence shown here is derived from an EMBL/GenBank/DDBJ whole genome shotgun (WGS) entry which is preliminary data.</text>
</comment>
<proteinExistence type="predicted"/>
<dbReference type="PROSITE" id="PS51257">
    <property type="entry name" value="PROKAR_LIPOPROTEIN"/>
    <property type="match status" value="1"/>
</dbReference>
<feature type="signal peptide" evidence="2">
    <location>
        <begin position="1"/>
        <end position="24"/>
    </location>
</feature>
<evidence type="ECO:0008006" key="5">
    <source>
        <dbReference type="Google" id="ProtNLM"/>
    </source>
</evidence>
<keyword evidence="1" id="KW-0812">Transmembrane</keyword>
<name>A0A6I4NR95_9FLAO</name>
<evidence type="ECO:0000313" key="3">
    <source>
        <dbReference type="EMBL" id="MWB96750.1"/>
    </source>
</evidence>
<keyword evidence="1" id="KW-0472">Membrane</keyword>
<dbReference type="EMBL" id="WSTB01000018">
    <property type="protein sequence ID" value="MWB96750.1"/>
    <property type="molecule type" value="Genomic_DNA"/>
</dbReference>